<name>A0A8W8JK32_MAGGI</name>
<dbReference type="Proteomes" id="UP000005408">
    <property type="component" value="Unassembled WGS sequence"/>
</dbReference>
<keyword evidence="1" id="KW-0472">Membrane</keyword>
<keyword evidence="1" id="KW-1133">Transmembrane helix</keyword>
<sequence>MNYTMIYWFLCVIVVFQNQEVDVWASKSCDCSCNAGGVSLENLDPVTQEKVDNITKELKVDTRNTSSHTRTLISASDPRPSAQAAGCVGIVILTVVFGSLVLLDLTRICFKPNEKFSD</sequence>
<dbReference type="AlphaFoldDB" id="A0A8W8JK32"/>
<feature type="chain" id="PRO_5036485857" evidence="2">
    <location>
        <begin position="26"/>
        <end position="118"/>
    </location>
</feature>
<keyword evidence="4" id="KW-1185">Reference proteome</keyword>
<evidence type="ECO:0000256" key="2">
    <source>
        <dbReference type="SAM" id="SignalP"/>
    </source>
</evidence>
<proteinExistence type="predicted"/>
<accession>A0A8W8JK32</accession>
<feature type="signal peptide" evidence="2">
    <location>
        <begin position="1"/>
        <end position="25"/>
    </location>
</feature>
<protein>
    <submittedName>
        <fullName evidence="3">Uncharacterized protein</fullName>
    </submittedName>
</protein>
<organism evidence="3 4">
    <name type="scientific">Magallana gigas</name>
    <name type="common">Pacific oyster</name>
    <name type="synonym">Crassostrea gigas</name>
    <dbReference type="NCBI Taxonomy" id="29159"/>
    <lineage>
        <taxon>Eukaryota</taxon>
        <taxon>Metazoa</taxon>
        <taxon>Spiralia</taxon>
        <taxon>Lophotrochozoa</taxon>
        <taxon>Mollusca</taxon>
        <taxon>Bivalvia</taxon>
        <taxon>Autobranchia</taxon>
        <taxon>Pteriomorphia</taxon>
        <taxon>Ostreida</taxon>
        <taxon>Ostreoidea</taxon>
        <taxon>Ostreidae</taxon>
        <taxon>Magallana</taxon>
    </lineage>
</organism>
<keyword evidence="2" id="KW-0732">Signal</keyword>
<reference evidence="3" key="1">
    <citation type="submission" date="2022-08" db="UniProtKB">
        <authorList>
            <consortium name="EnsemblMetazoa"/>
        </authorList>
    </citation>
    <scope>IDENTIFICATION</scope>
    <source>
        <strain evidence="3">05x7-T-G4-1.051#20</strain>
    </source>
</reference>
<keyword evidence="1" id="KW-0812">Transmembrane</keyword>
<evidence type="ECO:0000313" key="4">
    <source>
        <dbReference type="Proteomes" id="UP000005408"/>
    </source>
</evidence>
<evidence type="ECO:0000256" key="1">
    <source>
        <dbReference type="SAM" id="Phobius"/>
    </source>
</evidence>
<feature type="transmembrane region" description="Helical" evidence="1">
    <location>
        <begin position="82"/>
        <end position="103"/>
    </location>
</feature>
<evidence type="ECO:0000313" key="3">
    <source>
        <dbReference type="EnsemblMetazoa" id="G18934.1:cds"/>
    </source>
</evidence>
<dbReference type="EnsemblMetazoa" id="G18934.1">
    <property type="protein sequence ID" value="G18934.1:cds"/>
    <property type="gene ID" value="G18934"/>
</dbReference>